<reference evidence="2" key="1">
    <citation type="submission" date="2012-02" db="EMBL/GenBank/DDBJ databases">
        <title>The complete genome of Frateuria aurantia DSM 6220.</title>
        <authorList>
            <consortium name="US DOE Joint Genome Institute (JGI-PGF)"/>
            <person name="Lucas S."/>
            <person name="Copeland A."/>
            <person name="Lapidus A."/>
            <person name="Glavina del Rio T."/>
            <person name="Dalin E."/>
            <person name="Tice H."/>
            <person name="Bruce D."/>
            <person name="Goodwin L."/>
            <person name="Pitluck S."/>
            <person name="Peters L."/>
            <person name="Ovchinnikova G."/>
            <person name="Teshima H."/>
            <person name="Kyrpides N."/>
            <person name="Mavromatis K."/>
            <person name="Ivanova N."/>
            <person name="Brettin T."/>
            <person name="Detter J.C."/>
            <person name="Han C."/>
            <person name="Larimer F."/>
            <person name="Land M."/>
            <person name="Hauser L."/>
            <person name="Markowitz V."/>
            <person name="Cheng J.-F."/>
            <person name="Hugenholtz P."/>
            <person name="Woyke T."/>
            <person name="Wu D."/>
            <person name="Brambilla E."/>
            <person name="Klenk H.-P."/>
            <person name="Eisen J.A."/>
        </authorList>
    </citation>
    <scope>NUCLEOTIDE SEQUENCE</scope>
    <source>
        <strain evidence="2">DSM 6220</strain>
    </source>
</reference>
<keyword evidence="3" id="KW-1185">Reference proteome</keyword>
<name>H8L5J3_FRAAD</name>
<dbReference type="Proteomes" id="UP000005234">
    <property type="component" value="Chromosome"/>
</dbReference>
<evidence type="ECO:0000313" key="2">
    <source>
        <dbReference type="EMBL" id="AFC85794.1"/>
    </source>
</evidence>
<protein>
    <submittedName>
        <fullName evidence="2">Uncharacterized protein</fullName>
    </submittedName>
</protein>
<proteinExistence type="predicted"/>
<gene>
    <name evidence="2" type="ordered locus">Fraau_1362</name>
</gene>
<accession>H8L5J3</accession>
<feature type="region of interest" description="Disordered" evidence="1">
    <location>
        <begin position="80"/>
        <end position="99"/>
    </location>
</feature>
<dbReference type="AlphaFoldDB" id="H8L5J3"/>
<dbReference type="STRING" id="767434.Fraau_1362"/>
<dbReference type="eggNOG" id="ENOG50318RX">
    <property type="taxonomic scope" value="Bacteria"/>
</dbReference>
<dbReference type="RefSeq" id="WP_014402799.1">
    <property type="nucleotide sequence ID" value="NC_017033.1"/>
</dbReference>
<dbReference type="InterPro" id="IPR046494">
    <property type="entry name" value="DUF6587"/>
</dbReference>
<evidence type="ECO:0000256" key="1">
    <source>
        <dbReference type="SAM" id="MobiDB-lite"/>
    </source>
</evidence>
<dbReference type="HOGENOM" id="CLU_173089_0_0_6"/>
<dbReference type="Pfam" id="PF20228">
    <property type="entry name" value="DUF6587"/>
    <property type="match status" value="1"/>
</dbReference>
<evidence type="ECO:0000313" key="3">
    <source>
        <dbReference type="Proteomes" id="UP000005234"/>
    </source>
</evidence>
<sequence length="99" mass="10828">MNAWIQNTMLGLIFAAAIYYAWRKVLPGPSARVLTRWSMALSGPGQPAWRQRLGRWLRPKAAVGGCDSGCSACDGCAPKPQAEPGKAVPLTFHRNPRQH</sequence>
<dbReference type="KEGG" id="fau:Fraau_1362"/>
<organism evidence="2 3">
    <name type="scientific">Frateuria aurantia (strain ATCC 33424 / DSM 6220 / KCTC 2777 / LMG 1558 / NBRC 3245 / NCIMB 13370)</name>
    <name type="common">Acetobacter aurantius</name>
    <dbReference type="NCBI Taxonomy" id="767434"/>
    <lineage>
        <taxon>Bacteria</taxon>
        <taxon>Pseudomonadati</taxon>
        <taxon>Pseudomonadota</taxon>
        <taxon>Gammaproteobacteria</taxon>
        <taxon>Lysobacterales</taxon>
        <taxon>Rhodanobacteraceae</taxon>
        <taxon>Frateuria</taxon>
    </lineage>
</organism>
<dbReference type="EMBL" id="CP003350">
    <property type="protein sequence ID" value="AFC85794.1"/>
    <property type="molecule type" value="Genomic_DNA"/>
</dbReference>